<gene>
    <name evidence="1" type="ORF">L3Q82_021135</name>
</gene>
<reference evidence="1" key="1">
    <citation type="submission" date="2022-04" db="EMBL/GenBank/DDBJ databases">
        <title>Jade perch genome.</title>
        <authorList>
            <person name="Chao B."/>
        </authorList>
    </citation>
    <scope>NUCLEOTIDE SEQUENCE</scope>
    <source>
        <strain evidence="1">CB-2022</strain>
    </source>
</reference>
<keyword evidence="2" id="KW-1185">Reference proteome</keyword>
<sequence length="460" mass="51992">MEREAPWRQSLSSKIYKLVARVDTIDQETVRNTYPKLCDGLGMVQKPYTIKLKPDAKPSLKVPRRVPLPLMGKVKKELERMEKIGVISRVEQPTDWCCGMVVAPKKNKEEVRICVDMTRLNESVCCEKFFLLSVDQTLGMLTEHFQNRMVTEVTAGIEGVVCHMDDILIWGATKEQHDTAQHDKSARLSGASTKSRSHTKHVKVYIEIAQLSPTRSTDVIVHLKSMFARHGIAETLISDNGPQFSGHDMKEFAADYGFEHLTSSPKYPQSNGEAERAIQTAKNLLKKARDPYRALLSYRATPLSNGYSRAQPHVAFAPLYPPCQSLLPALLDLQQLCHKEWRKRGMDAESFNKRHRARDLEKLLPGDHVWISDAKTQGTVISTHPSPRSYLVSSPQGTLRRNRSHLVPMPVPEPQSRSQHEHPPEVDISTETGLAFPVCRLPSAWRHRLKDECTLADDDG</sequence>
<dbReference type="EMBL" id="CM041533">
    <property type="protein sequence ID" value="KAI3374568.1"/>
    <property type="molecule type" value="Genomic_DNA"/>
</dbReference>
<dbReference type="Proteomes" id="UP000831701">
    <property type="component" value="Chromosome 3"/>
</dbReference>
<feature type="non-terminal residue" evidence="1">
    <location>
        <position position="460"/>
    </location>
</feature>
<proteinExistence type="predicted"/>
<evidence type="ECO:0000313" key="2">
    <source>
        <dbReference type="Proteomes" id="UP000831701"/>
    </source>
</evidence>
<protein>
    <submittedName>
        <fullName evidence="1">Uncharacterized protein</fullName>
    </submittedName>
</protein>
<accession>A0ACB8X396</accession>
<evidence type="ECO:0000313" key="1">
    <source>
        <dbReference type="EMBL" id="KAI3374568.1"/>
    </source>
</evidence>
<name>A0ACB8X396_9TELE</name>
<organism evidence="1 2">
    <name type="scientific">Scortum barcoo</name>
    <name type="common">barcoo grunter</name>
    <dbReference type="NCBI Taxonomy" id="214431"/>
    <lineage>
        <taxon>Eukaryota</taxon>
        <taxon>Metazoa</taxon>
        <taxon>Chordata</taxon>
        <taxon>Craniata</taxon>
        <taxon>Vertebrata</taxon>
        <taxon>Euteleostomi</taxon>
        <taxon>Actinopterygii</taxon>
        <taxon>Neopterygii</taxon>
        <taxon>Teleostei</taxon>
        <taxon>Neoteleostei</taxon>
        <taxon>Acanthomorphata</taxon>
        <taxon>Eupercaria</taxon>
        <taxon>Centrarchiformes</taxon>
        <taxon>Terapontoidei</taxon>
        <taxon>Terapontidae</taxon>
        <taxon>Scortum</taxon>
    </lineage>
</organism>
<comment type="caution">
    <text evidence="1">The sequence shown here is derived from an EMBL/GenBank/DDBJ whole genome shotgun (WGS) entry which is preliminary data.</text>
</comment>